<sequence length="370" mass="40816">MLVVDDNEPNRVLAEETLRLEGYDVVIATTGEQALEVFVREAPDLVLLDIRMPGLDGFATCARLRALPRGTETPVVFLTALRDLETFDRASRAGADDFLTKPVRPAELLSRVQTLLRIRRLSVELHDHFRVIRKQRDDLVRLQLQKEQLVSFVVHDLKNPVSSIELHAQLLTRDASLSEDAKESAVWIMREVQMMKRLVLNLLDIGKADDGKLALRRSSVDVGAMAVAVANAAGVRAAERDQRILVQVASGLPAIEADADLVRRVFENLIDNALRYAPRGAPVSIDVSAGEGPFVVVRVADTGPGIPESMRERIFDRYVQLDAHTASDSRLGRGLGLAFCRLAVEAHGGSIWIDPSAQGTVFCFQLPHGR</sequence>
<accession>A0A9X3WYN9</accession>
<dbReference type="PANTHER" id="PTHR43547:SF2">
    <property type="entry name" value="HYBRID SIGNAL TRANSDUCTION HISTIDINE KINASE C"/>
    <property type="match status" value="1"/>
</dbReference>
<dbReference type="Gene3D" id="3.30.565.10">
    <property type="entry name" value="Histidine kinase-like ATPase, C-terminal domain"/>
    <property type="match status" value="1"/>
</dbReference>
<dbReference type="PRINTS" id="PR00344">
    <property type="entry name" value="BCTRLSENSOR"/>
</dbReference>
<dbReference type="InterPro" id="IPR001789">
    <property type="entry name" value="Sig_transdc_resp-reg_receiver"/>
</dbReference>
<evidence type="ECO:0000256" key="4">
    <source>
        <dbReference type="PROSITE-ProRule" id="PRU00169"/>
    </source>
</evidence>
<dbReference type="InterPro" id="IPR004358">
    <property type="entry name" value="Sig_transdc_His_kin-like_C"/>
</dbReference>
<keyword evidence="7" id="KW-0418">Kinase</keyword>
<feature type="modified residue" description="4-aspartylphosphate" evidence="4">
    <location>
        <position position="49"/>
    </location>
</feature>
<dbReference type="Pfam" id="PF02518">
    <property type="entry name" value="HATPase_c"/>
    <property type="match status" value="1"/>
</dbReference>
<dbReference type="InterPro" id="IPR003594">
    <property type="entry name" value="HATPase_dom"/>
</dbReference>
<keyword evidence="3 4" id="KW-0597">Phosphoprotein</keyword>
<comment type="catalytic activity">
    <reaction evidence="1">
        <text>ATP + protein L-histidine = ADP + protein N-phospho-L-histidine.</text>
        <dbReference type="EC" id="2.7.13.3"/>
    </reaction>
</comment>
<dbReference type="InterPro" id="IPR036890">
    <property type="entry name" value="HATPase_C_sf"/>
</dbReference>
<evidence type="ECO:0000256" key="3">
    <source>
        <dbReference type="ARBA" id="ARBA00022553"/>
    </source>
</evidence>
<dbReference type="CDD" id="cd00082">
    <property type="entry name" value="HisKA"/>
    <property type="match status" value="1"/>
</dbReference>
<evidence type="ECO:0000259" key="6">
    <source>
        <dbReference type="PROSITE" id="PS50110"/>
    </source>
</evidence>
<evidence type="ECO:0000256" key="1">
    <source>
        <dbReference type="ARBA" id="ARBA00000085"/>
    </source>
</evidence>
<evidence type="ECO:0000313" key="7">
    <source>
        <dbReference type="EMBL" id="MDC3980709.1"/>
    </source>
</evidence>
<dbReference type="SMART" id="SM00387">
    <property type="entry name" value="HATPase_c"/>
    <property type="match status" value="1"/>
</dbReference>
<dbReference type="GO" id="GO:0000155">
    <property type="term" value="F:phosphorelay sensor kinase activity"/>
    <property type="evidence" value="ECO:0007669"/>
    <property type="project" value="InterPro"/>
</dbReference>
<dbReference type="Gene3D" id="1.10.287.130">
    <property type="match status" value="1"/>
</dbReference>
<dbReference type="Pfam" id="PF00072">
    <property type="entry name" value="Response_reg"/>
    <property type="match status" value="1"/>
</dbReference>
<dbReference type="EMBL" id="JAGTJJ010000003">
    <property type="protein sequence ID" value="MDC3980709.1"/>
    <property type="molecule type" value="Genomic_DNA"/>
</dbReference>
<dbReference type="SUPFAM" id="SSF47384">
    <property type="entry name" value="Homodimeric domain of signal transducing histidine kinase"/>
    <property type="match status" value="1"/>
</dbReference>
<dbReference type="InterPro" id="IPR036097">
    <property type="entry name" value="HisK_dim/P_sf"/>
</dbReference>
<evidence type="ECO:0000256" key="2">
    <source>
        <dbReference type="ARBA" id="ARBA00012438"/>
    </source>
</evidence>
<dbReference type="InterPro" id="IPR011006">
    <property type="entry name" value="CheY-like_superfamily"/>
</dbReference>
<keyword evidence="7" id="KW-0808">Transferase</keyword>
<dbReference type="EC" id="2.7.13.3" evidence="2"/>
<dbReference type="PANTHER" id="PTHR43547">
    <property type="entry name" value="TWO-COMPONENT HISTIDINE KINASE"/>
    <property type="match status" value="1"/>
</dbReference>
<dbReference type="Gene3D" id="3.40.50.2300">
    <property type="match status" value="1"/>
</dbReference>
<feature type="domain" description="Response regulatory" evidence="6">
    <location>
        <begin position="1"/>
        <end position="116"/>
    </location>
</feature>
<feature type="domain" description="Histidine kinase" evidence="5">
    <location>
        <begin position="152"/>
        <end position="370"/>
    </location>
</feature>
<dbReference type="Proteomes" id="UP001151081">
    <property type="component" value="Unassembled WGS sequence"/>
</dbReference>
<evidence type="ECO:0000259" key="5">
    <source>
        <dbReference type="PROSITE" id="PS50109"/>
    </source>
</evidence>
<dbReference type="AlphaFoldDB" id="A0A9X3WYN9"/>
<dbReference type="PROSITE" id="PS50109">
    <property type="entry name" value="HIS_KIN"/>
    <property type="match status" value="1"/>
</dbReference>
<dbReference type="InterPro" id="IPR003661">
    <property type="entry name" value="HisK_dim/P_dom"/>
</dbReference>
<dbReference type="SMART" id="SM00448">
    <property type="entry name" value="REC"/>
    <property type="match status" value="1"/>
</dbReference>
<dbReference type="PROSITE" id="PS50110">
    <property type="entry name" value="RESPONSE_REGULATORY"/>
    <property type="match status" value="1"/>
</dbReference>
<gene>
    <name evidence="7" type="ORF">KEG57_09395</name>
</gene>
<keyword evidence="8" id="KW-1185">Reference proteome</keyword>
<name>A0A9X3WYN9_9BACT</name>
<dbReference type="SUPFAM" id="SSF52172">
    <property type="entry name" value="CheY-like"/>
    <property type="match status" value="1"/>
</dbReference>
<comment type="caution">
    <text evidence="7">The sequence shown here is derived from an EMBL/GenBank/DDBJ whole genome shotgun (WGS) entry which is preliminary data.</text>
</comment>
<proteinExistence type="predicted"/>
<organism evidence="7 8">
    <name type="scientific">Polyangium jinanense</name>
    <dbReference type="NCBI Taxonomy" id="2829994"/>
    <lineage>
        <taxon>Bacteria</taxon>
        <taxon>Pseudomonadati</taxon>
        <taxon>Myxococcota</taxon>
        <taxon>Polyangia</taxon>
        <taxon>Polyangiales</taxon>
        <taxon>Polyangiaceae</taxon>
        <taxon>Polyangium</taxon>
    </lineage>
</organism>
<dbReference type="SUPFAM" id="SSF55874">
    <property type="entry name" value="ATPase domain of HSP90 chaperone/DNA topoisomerase II/histidine kinase"/>
    <property type="match status" value="1"/>
</dbReference>
<dbReference type="CDD" id="cd00075">
    <property type="entry name" value="HATPase"/>
    <property type="match status" value="1"/>
</dbReference>
<evidence type="ECO:0000313" key="8">
    <source>
        <dbReference type="Proteomes" id="UP001151081"/>
    </source>
</evidence>
<dbReference type="SMART" id="SM00388">
    <property type="entry name" value="HisKA"/>
    <property type="match status" value="1"/>
</dbReference>
<protein>
    <recommendedName>
        <fullName evidence="2">histidine kinase</fullName>
        <ecNumber evidence="2">2.7.13.3</ecNumber>
    </recommendedName>
</protein>
<dbReference type="Pfam" id="PF00512">
    <property type="entry name" value="HisKA"/>
    <property type="match status" value="1"/>
</dbReference>
<reference evidence="7 8" key="1">
    <citation type="submission" date="2021-04" db="EMBL/GenBank/DDBJ databases">
        <title>Genome analysis of Polyangium sp.</title>
        <authorList>
            <person name="Li Y."/>
            <person name="Wang J."/>
        </authorList>
    </citation>
    <scope>NUCLEOTIDE SEQUENCE [LARGE SCALE GENOMIC DNA]</scope>
    <source>
        <strain evidence="7 8">SDU14</strain>
    </source>
</reference>
<dbReference type="InterPro" id="IPR005467">
    <property type="entry name" value="His_kinase_dom"/>
</dbReference>